<evidence type="ECO:0000256" key="5">
    <source>
        <dbReference type="ARBA" id="ARBA00022985"/>
    </source>
</evidence>
<dbReference type="STRING" id="1073325.SAMN05444483_103190"/>
<dbReference type="Gene3D" id="3.90.550.10">
    <property type="entry name" value="Spore Coat Polysaccharide Biosynthesis Protein SpsA, Chain A"/>
    <property type="match status" value="1"/>
</dbReference>
<evidence type="ECO:0000256" key="3">
    <source>
        <dbReference type="ARBA" id="ARBA00022679"/>
    </source>
</evidence>
<dbReference type="GO" id="GO:0099621">
    <property type="term" value="F:undecaprenyl-phosphate 4-deoxy-4-formamido-L-arabinose transferase activity"/>
    <property type="evidence" value="ECO:0007669"/>
    <property type="project" value="TreeGrafter"/>
</dbReference>
<feature type="domain" description="Glycosyltransferase 2-like" evidence="9">
    <location>
        <begin position="5"/>
        <end position="163"/>
    </location>
</feature>
<dbReference type="InterPro" id="IPR001173">
    <property type="entry name" value="Glyco_trans_2-like"/>
</dbReference>
<sequence>MPLYSVIIPVYKSTQSLETIAVQINELQKQKDYKFEIIFVNDSPFFLDTVRTMEQLEKKYENVRTFTLRRNLGQQFAVLCGIQQASGDYIMTMDDDLQHPVKEIPKLINAFHKKDKLEAIFAIPNFKDRRHDRWRNVGSYVMNKIDTVFLKKPKGLYKSSFRIMTLSLAKAIVNNYNATPAVSSLIIYTTDKIENIEIEHNSRQFGKSNFTLRKLINHSLNNLLHYSSAPLKALGLIGVIVFLASVLFIIYIVLKKLFFGSDFPGYASTVSLISFFGGLNLFGIGLLGEYLIRILREQQKPKLEDLLK</sequence>
<dbReference type="GO" id="GO:0009103">
    <property type="term" value="P:lipopolysaccharide biosynthetic process"/>
    <property type="evidence" value="ECO:0007669"/>
    <property type="project" value="UniProtKB-KW"/>
</dbReference>
<keyword evidence="6 8" id="KW-1133">Transmembrane helix</keyword>
<evidence type="ECO:0000256" key="7">
    <source>
        <dbReference type="ARBA" id="ARBA00023136"/>
    </source>
</evidence>
<dbReference type="Proteomes" id="UP000183945">
    <property type="component" value="Unassembled WGS sequence"/>
</dbReference>
<name>A0A1M5FH49_SALEC</name>
<organism evidence="10 11">
    <name type="scientific">Salegentibacter echinorum</name>
    <dbReference type="NCBI Taxonomy" id="1073325"/>
    <lineage>
        <taxon>Bacteria</taxon>
        <taxon>Pseudomonadati</taxon>
        <taxon>Bacteroidota</taxon>
        <taxon>Flavobacteriia</taxon>
        <taxon>Flavobacteriales</taxon>
        <taxon>Flavobacteriaceae</taxon>
        <taxon>Salegentibacter</taxon>
    </lineage>
</organism>
<evidence type="ECO:0000256" key="4">
    <source>
        <dbReference type="ARBA" id="ARBA00022692"/>
    </source>
</evidence>
<keyword evidence="5" id="KW-0448">Lipopolysaccharide biosynthesis</keyword>
<feature type="transmembrane region" description="Helical" evidence="8">
    <location>
        <begin position="233"/>
        <end position="254"/>
    </location>
</feature>
<keyword evidence="7 8" id="KW-0472">Membrane</keyword>
<keyword evidence="11" id="KW-1185">Reference proteome</keyword>
<evidence type="ECO:0000313" key="10">
    <source>
        <dbReference type="EMBL" id="SHF90808.1"/>
    </source>
</evidence>
<feature type="transmembrane region" description="Helical" evidence="8">
    <location>
        <begin position="266"/>
        <end position="292"/>
    </location>
</feature>
<reference evidence="11" key="1">
    <citation type="submission" date="2016-11" db="EMBL/GenBank/DDBJ databases">
        <authorList>
            <person name="Varghese N."/>
            <person name="Submissions S."/>
        </authorList>
    </citation>
    <scope>NUCLEOTIDE SEQUENCE [LARGE SCALE GENOMIC DNA]</scope>
    <source>
        <strain evidence="11">DSM 24579</strain>
    </source>
</reference>
<gene>
    <name evidence="10" type="ORF">SAMN05444483_103190</name>
</gene>
<dbReference type="SUPFAM" id="SSF53448">
    <property type="entry name" value="Nucleotide-diphospho-sugar transferases"/>
    <property type="match status" value="1"/>
</dbReference>
<evidence type="ECO:0000256" key="6">
    <source>
        <dbReference type="ARBA" id="ARBA00022989"/>
    </source>
</evidence>
<dbReference type="AlphaFoldDB" id="A0A1M5FH49"/>
<dbReference type="Pfam" id="PF00535">
    <property type="entry name" value="Glycos_transf_2"/>
    <property type="match status" value="1"/>
</dbReference>
<keyword evidence="2 10" id="KW-0328">Glycosyltransferase</keyword>
<keyword evidence="4 8" id="KW-0812">Transmembrane</keyword>
<evidence type="ECO:0000259" key="9">
    <source>
        <dbReference type="Pfam" id="PF00535"/>
    </source>
</evidence>
<protein>
    <submittedName>
        <fullName evidence="10">Dolichol-phosphate mannosyltransferase/undecaprenyl-phosphate 4-deoxy-4-formamido-L-arabinose transferase</fullName>
    </submittedName>
</protein>
<evidence type="ECO:0000256" key="8">
    <source>
        <dbReference type="SAM" id="Phobius"/>
    </source>
</evidence>
<dbReference type="PANTHER" id="PTHR48090:SF3">
    <property type="entry name" value="UNDECAPRENYL-PHOSPHATE 4-DEOXY-4-FORMAMIDO-L-ARABINOSE TRANSFERASE"/>
    <property type="match status" value="1"/>
</dbReference>
<proteinExistence type="predicted"/>
<keyword evidence="3 10" id="KW-0808">Transferase</keyword>
<keyword evidence="1" id="KW-1003">Cell membrane</keyword>
<dbReference type="EMBL" id="FQVT01000003">
    <property type="protein sequence ID" value="SHF90808.1"/>
    <property type="molecule type" value="Genomic_DNA"/>
</dbReference>
<dbReference type="InterPro" id="IPR050256">
    <property type="entry name" value="Glycosyltransferase_2"/>
</dbReference>
<dbReference type="OrthoDB" id="9807778at2"/>
<dbReference type="InterPro" id="IPR029044">
    <property type="entry name" value="Nucleotide-diphossugar_trans"/>
</dbReference>
<accession>A0A1M5FH49</accession>
<evidence type="ECO:0000256" key="1">
    <source>
        <dbReference type="ARBA" id="ARBA00022475"/>
    </source>
</evidence>
<evidence type="ECO:0000313" key="11">
    <source>
        <dbReference type="Proteomes" id="UP000183945"/>
    </source>
</evidence>
<dbReference type="PANTHER" id="PTHR48090">
    <property type="entry name" value="UNDECAPRENYL-PHOSPHATE 4-DEOXY-4-FORMAMIDO-L-ARABINOSE TRANSFERASE-RELATED"/>
    <property type="match status" value="1"/>
</dbReference>
<evidence type="ECO:0000256" key="2">
    <source>
        <dbReference type="ARBA" id="ARBA00022676"/>
    </source>
</evidence>
<dbReference type="GO" id="GO:0005886">
    <property type="term" value="C:plasma membrane"/>
    <property type="evidence" value="ECO:0007669"/>
    <property type="project" value="TreeGrafter"/>
</dbReference>
<dbReference type="RefSeq" id="WP_072878109.1">
    <property type="nucleotide sequence ID" value="NZ_FQVT01000003.1"/>
</dbReference>